<dbReference type="CDD" id="cd07043">
    <property type="entry name" value="STAS_anti-anti-sigma_factors"/>
    <property type="match status" value="1"/>
</dbReference>
<keyword evidence="5" id="KW-1185">Reference proteome</keyword>
<dbReference type="Pfam" id="PF01740">
    <property type="entry name" value="STAS"/>
    <property type="match status" value="1"/>
</dbReference>
<sequence>MTETTALDDITLMKIRVTRFDTFVAPRIRDELLDLVRQGARKIVLDLQQVAFVDSSGLGAMVSGVKALDGQGDIVLCGASDAVRTLLRLTRMDRVFRIVADFDAACACWRT</sequence>
<evidence type="ECO:0000256" key="2">
    <source>
        <dbReference type="RuleBase" id="RU003749"/>
    </source>
</evidence>
<dbReference type="PANTHER" id="PTHR33495">
    <property type="entry name" value="ANTI-SIGMA FACTOR ANTAGONIST TM_1081-RELATED-RELATED"/>
    <property type="match status" value="1"/>
</dbReference>
<dbReference type="EMBL" id="CABVQD010000002">
    <property type="protein sequence ID" value="VWB23650.1"/>
    <property type="molecule type" value="Genomic_DNA"/>
</dbReference>
<dbReference type="GO" id="GO:0043856">
    <property type="term" value="F:anti-sigma factor antagonist activity"/>
    <property type="evidence" value="ECO:0007669"/>
    <property type="project" value="InterPro"/>
</dbReference>
<dbReference type="PANTHER" id="PTHR33495:SF2">
    <property type="entry name" value="ANTI-SIGMA FACTOR ANTAGONIST TM_1081-RELATED"/>
    <property type="match status" value="1"/>
</dbReference>
<evidence type="ECO:0000256" key="1">
    <source>
        <dbReference type="ARBA" id="ARBA00009013"/>
    </source>
</evidence>
<dbReference type="RefSeq" id="WP_034197777.1">
    <property type="nucleotide sequence ID" value="NZ_CABVQD010000002.1"/>
</dbReference>
<comment type="similarity">
    <text evidence="1 2">Belongs to the anti-sigma-factor antagonist family.</text>
</comment>
<organism evidence="4 5">
    <name type="scientific">Burkholderia paludis</name>
    <dbReference type="NCBI Taxonomy" id="1506587"/>
    <lineage>
        <taxon>Bacteria</taxon>
        <taxon>Pseudomonadati</taxon>
        <taxon>Pseudomonadota</taxon>
        <taxon>Betaproteobacteria</taxon>
        <taxon>Burkholderiales</taxon>
        <taxon>Burkholderiaceae</taxon>
        <taxon>Burkholderia</taxon>
        <taxon>Burkholderia cepacia complex</taxon>
    </lineage>
</organism>
<dbReference type="Gene3D" id="3.30.750.24">
    <property type="entry name" value="STAS domain"/>
    <property type="match status" value="1"/>
</dbReference>
<reference evidence="4 5" key="1">
    <citation type="submission" date="2019-09" db="EMBL/GenBank/DDBJ databases">
        <authorList>
            <person name="Depoorter E."/>
        </authorList>
    </citation>
    <scope>NUCLEOTIDE SEQUENCE [LARGE SCALE GENOMIC DNA]</scope>
    <source>
        <strain evidence="4">LMG 30113</strain>
    </source>
</reference>
<accession>A0A6J5CW50</accession>
<name>A0A6J5CW50_9BURK</name>
<protein>
    <recommendedName>
        <fullName evidence="2">Anti-sigma factor antagonist</fullName>
    </recommendedName>
</protein>
<evidence type="ECO:0000259" key="3">
    <source>
        <dbReference type="PROSITE" id="PS50801"/>
    </source>
</evidence>
<dbReference type="InterPro" id="IPR036513">
    <property type="entry name" value="STAS_dom_sf"/>
</dbReference>
<dbReference type="NCBIfam" id="TIGR00377">
    <property type="entry name" value="ant_ant_sig"/>
    <property type="match status" value="1"/>
</dbReference>
<gene>
    <name evidence="4" type="ORF">BPA30113_00817</name>
</gene>
<dbReference type="AlphaFoldDB" id="A0A6J5CW50"/>
<dbReference type="InterPro" id="IPR002645">
    <property type="entry name" value="STAS_dom"/>
</dbReference>
<evidence type="ECO:0000313" key="4">
    <source>
        <dbReference type="EMBL" id="VWB23650.1"/>
    </source>
</evidence>
<dbReference type="Proteomes" id="UP000494330">
    <property type="component" value="Unassembled WGS sequence"/>
</dbReference>
<feature type="domain" description="STAS" evidence="3">
    <location>
        <begin position="25"/>
        <end position="111"/>
    </location>
</feature>
<proteinExistence type="inferred from homology"/>
<evidence type="ECO:0000313" key="5">
    <source>
        <dbReference type="Proteomes" id="UP000494330"/>
    </source>
</evidence>
<dbReference type="SUPFAM" id="SSF52091">
    <property type="entry name" value="SpoIIaa-like"/>
    <property type="match status" value="1"/>
</dbReference>
<dbReference type="PROSITE" id="PS50801">
    <property type="entry name" value="STAS"/>
    <property type="match status" value="1"/>
</dbReference>
<dbReference type="InterPro" id="IPR003658">
    <property type="entry name" value="Anti-sigma_ant"/>
</dbReference>